<dbReference type="Proteomes" id="UP000799771">
    <property type="component" value="Unassembled WGS sequence"/>
</dbReference>
<sequence length="293" mass="31999">MALESTTLSSLLLIDRTCADQLSLRRSLIANRRAEVLGLTTQSHTAVYELYSWLTNTYLPTRYPTLFTLHAQEDQLLNAVTNDAMPLHPASAESALAHLGAHVDTDFLLLLPSPSPTANGEKDVKYHLTAFITCFPNGFSTASKLGLSLTDIHGPVPGYKVKLERSMDRYFAGLPVGKVVRRGNWAVSTDGVWCCAVAGHGAGVEYEEVRRDGGEDVDLGRCRLRCERQTLHRLPGCGAVYTLKEVRDEGSGEALAEAIDGLERGSVPGIAVYKRKVVWGEKVKAYLRGEIDG</sequence>
<dbReference type="InterPro" id="IPR021848">
    <property type="entry name" value="HODM_asu-like"/>
</dbReference>
<dbReference type="EMBL" id="ML977499">
    <property type="protein sequence ID" value="KAF2133523.1"/>
    <property type="molecule type" value="Genomic_DNA"/>
</dbReference>
<evidence type="ECO:0000313" key="2">
    <source>
        <dbReference type="Proteomes" id="UP000799771"/>
    </source>
</evidence>
<protein>
    <submittedName>
        <fullName evidence="1">Uncharacterized protein</fullName>
    </submittedName>
</protein>
<dbReference type="AlphaFoldDB" id="A0A6A6AQP1"/>
<name>A0A6A6AQP1_9PLEO</name>
<dbReference type="Pfam" id="PF11927">
    <property type="entry name" value="HODM_asu-like"/>
    <property type="match status" value="1"/>
</dbReference>
<gene>
    <name evidence="1" type="ORF">P153DRAFT_332402</name>
</gene>
<dbReference type="OrthoDB" id="5043642at2759"/>
<dbReference type="RefSeq" id="XP_033527910.1">
    <property type="nucleotide sequence ID" value="XM_033665508.1"/>
</dbReference>
<dbReference type="GeneID" id="54405940"/>
<reference evidence="1" key="1">
    <citation type="journal article" date="2020" name="Stud. Mycol.">
        <title>101 Dothideomycetes genomes: a test case for predicting lifestyles and emergence of pathogens.</title>
        <authorList>
            <person name="Haridas S."/>
            <person name="Albert R."/>
            <person name="Binder M."/>
            <person name="Bloem J."/>
            <person name="Labutti K."/>
            <person name="Salamov A."/>
            <person name="Andreopoulos B."/>
            <person name="Baker S."/>
            <person name="Barry K."/>
            <person name="Bills G."/>
            <person name="Bluhm B."/>
            <person name="Cannon C."/>
            <person name="Castanera R."/>
            <person name="Culley D."/>
            <person name="Daum C."/>
            <person name="Ezra D."/>
            <person name="Gonzalez J."/>
            <person name="Henrissat B."/>
            <person name="Kuo A."/>
            <person name="Liang C."/>
            <person name="Lipzen A."/>
            <person name="Lutzoni F."/>
            <person name="Magnuson J."/>
            <person name="Mondo S."/>
            <person name="Nolan M."/>
            <person name="Ohm R."/>
            <person name="Pangilinan J."/>
            <person name="Park H.-J."/>
            <person name="Ramirez L."/>
            <person name="Alfaro M."/>
            <person name="Sun H."/>
            <person name="Tritt A."/>
            <person name="Yoshinaga Y."/>
            <person name="Zwiers L.-H."/>
            <person name="Turgeon B."/>
            <person name="Goodwin S."/>
            <person name="Spatafora J."/>
            <person name="Crous P."/>
            <person name="Grigoriev I."/>
        </authorList>
    </citation>
    <scope>NUCLEOTIDE SEQUENCE</scope>
    <source>
        <strain evidence="1">CBS 119687</strain>
    </source>
</reference>
<proteinExistence type="predicted"/>
<accession>A0A6A6AQP1</accession>
<evidence type="ECO:0000313" key="1">
    <source>
        <dbReference type="EMBL" id="KAF2133523.1"/>
    </source>
</evidence>
<organism evidence="1 2">
    <name type="scientific">Dothidotthia symphoricarpi CBS 119687</name>
    <dbReference type="NCBI Taxonomy" id="1392245"/>
    <lineage>
        <taxon>Eukaryota</taxon>
        <taxon>Fungi</taxon>
        <taxon>Dikarya</taxon>
        <taxon>Ascomycota</taxon>
        <taxon>Pezizomycotina</taxon>
        <taxon>Dothideomycetes</taxon>
        <taxon>Pleosporomycetidae</taxon>
        <taxon>Pleosporales</taxon>
        <taxon>Dothidotthiaceae</taxon>
        <taxon>Dothidotthia</taxon>
    </lineage>
</organism>
<keyword evidence="2" id="KW-1185">Reference proteome</keyword>